<dbReference type="OrthoDB" id="2013972at2759"/>
<dbReference type="RefSeq" id="XP_024722615.1">
    <property type="nucleotide sequence ID" value="XM_024869188.1"/>
</dbReference>
<accession>A0A2T3B6T1</accession>
<proteinExistence type="predicted"/>
<dbReference type="AlphaFoldDB" id="A0A2T3B6T1"/>
<evidence type="ECO:0000313" key="1">
    <source>
        <dbReference type="EMBL" id="PSS22460.1"/>
    </source>
</evidence>
<dbReference type="Pfam" id="PF13489">
    <property type="entry name" value="Methyltransf_23"/>
    <property type="match status" value="1"/>
</dbReference>
<evidence type="ECO:0000313" key="2">
    <source>
        <dbReference type="Proteomes" id="UP000241818"/>
    </source>
</evidence>
<dbReference type="EMBL" id="KZ679009">
    <property type="protein sequence ID" value="PSS22460.1"/>
    <property type="molecule type" value="Genomic_DNA"/>
</dbReference>
<dbReference type="InParanoid" id="A0A2T3B6T1"/>
<dbReference type="STRING" id="857342.A0A2T3B6T1"/>
<dbReference type="Gene3D" id="3.40.50.150">
    <property type="entry name" value="Vaccinia Virus protein VP39"/>
    <property type="match status" value="1"/>
</dbReference>
<dbReference type="PANTHER" id="PTHR43591:SF10">
    <property type="entry name" value="ABC TRANSMEMBRANE TYPE-1 DOMAIN-CONTAINING PROTEIN-RELATED"/>
    <property type="match status" value="1"/>
</dbReference>
<dbReference type="GeneID" id="36577269"/>
<gene>
    <name evidence="1" type="ORF">M430DRAFT_65619</name>
</gene>
<sequence length="286" mass="32633">MENGRRYHAYRDGAYWAPNDEKQNESLDINHHKFQKLLDGKLHLAPIAKDIERALDLGTGTGIWAIDFADEYPQTTVLGTDLSPIQPSLVPPNLRFEIDDVQDRWTYPRDYFDFVHLRGLFGSIKDWPGLYSQAYRHLKPGGWIEQLEICIDFKSDDGTIREDSPLRTFSGLFREAGEITGQTFTIAETMKEEIENAGFVNVVEKVYKAPLGPWPADPKLQELGRWTLLGFDTGLEGFVLAILTRTLGWNTTEVQVLLAQIRAAIRDRGTHAYHEIRVVYGQKPSR</sequence>
<protein>
    <recommendedName>
        <fullName evidence="3">Methyltransferase domain-containing protein</fullName>
    </recommendedName>
</protein>
<evidence type="ECO:0008006" key="3">
    <source>
        <dbReference type="Google" id="ProtNLM"/>
    </source>
</evidence>
<name>A0A2T3B6T1_AMORE</name>
<dbReference type="SUPFAM" id="SSF53335">
    <property type="entry name" value="S-adenosyl-L-methionine-dependent methyltransferases"/>
    <property type="match status" value="1"/>
</dbReference>
<dbReference type="CDD" id="cd02440">
    <property type="entry name" value="AdoMet_MTases"/>
    <property type="match status" value="1"/>
</dbReference>
<dbReference type="PANTHER" id="PTHR43591">
    <property type="entry name" value="METHYLTRANSFERASE"/>
    <property type="match status" value="1"/>
</dbReference>
<dbReference type="InterPro" id="IPR029063">
    <property type="entry name" value="SAM-dependent_MTases_sf"/>
</dbReference>
<organism evidence="1 2">
    <name type="scientific">Amorphotheca resinae ATCC 22711</name>
    <dbReference type="NCBI Taxonomy" id="857342"/>
    <lineage>
        <taxon>Eukaryota</taxon>
        <taxon>Fungi</taxon>
        <taxon>Dikarya</taxon>
        <taxon>Ascomycota</taxon>
        <taxon>Pezizomycotina</taxon>
        <taxon>Leotiomycetes</taxon>
        <taxon>Helotiales</taxon>
        <taxon>Amorphothecaceae</taxon>
        <taxon>Amorphotheca</taxon>
    </lineage>
</organism>
<keyword evidence="2" id="KW-1185">Reference proteome</keyword>
<dbReference type="Proteomes" id="UP000241818">
    <property type="component" value="Unassembled WGS sequence"/>
</dbReference>
<reference evidence="1 2" key="1">
    <citation type="journal article" date="2018" name="New Phytol.">
        <title>Comparative genomics and transcriptomics depict ericoid mycorrhizal fungi as versatile saprotrophs and plant mutualists.</title>
        <authorList>
            <person name="Martino E."/>
            <person name="Morin E."/>
            <person name="Grelet G.A."/>
            <person name="Kuo A."/>
            <person name="Kohler A."/>
            <person name="Daghino S."/>
            <person name="Barry K.W."/>
            <person name="Cichocki N."/>
            <person name="Clum A."/>
            <person name="Dockter R.B."/>
            <person name="Hainaut M."/>
            <person name="Kuo R.C."/>
            <person name="LaButti K."/>
            <person name="Lindahl B.D."/>
            <person name="Lindquist E.A."/>
            <person name="Lipzen A."/>
            <person name="Khouja H.R."/>
            <person name="Magnuson J."/>
            <person name="Murat C."/>
            <person name="Ohm R.A."/>
            <person name="Singer S.W."/>
            <person name="Spatafora J.W."/>
            <person name="Wang M."/>
            <person name="Veneault-Fourrey C."/>
            <person name="Henrissat B."/>
            <person name="Grigoriev I.V."/>
            <person name="Martin F.M."/>
            <person name="Perotto S."/>
        </authorList>
    </citation>
    <scope>NUCLEOTIDE SEQUENCE [LARGE SCALE GENOMIC DNA]</scope>
    <source>
        <strain evidence="1 2">ATCC 22711</strain>
    </source>
</reference>
<dbReference type="GO" id="GO:0008168">
    <property type="term" value="F:methyltransferase activity"/>
    <property type="evidence" value="ECO:0007669"/>
    <property type="project" value="TreeGrafter"/>
</dbReference>